<evidence type="ECO:0000313" key="10">
    <source>
        <dbReference type="EMBL" id="BBH10467.1"/>
    </source>
</evidence>
<dbReference type="GO" id="GO:0005524">
    <property type="term" value="F:ATP binding"/>
    <property type="evidence" value="ECO:0007669"/>
    <property type="project" value="UniProtKB-UniRule"/>
</dbReference>
<evidence type="ECO:0000256" key="1">
    <source>
        <dbReference type="ARBA" id="ARBA00022701"/>
    </source>
</evidence>
<dbReference type="InterPro" id="IPR027640">
    <property type="entry name" value="Kinesin-like_fam"/>
</dbReference>
<evidence type="ECO:0000256" key="8">
    <source>
        <dbReference type="SAM" id="MobiDB-lite"/>
    </source>
</evidence>
<reference evidence="10" key="1">
    <citation type="journal article" date="2019" name="Science">
        <title>Mutation of a bHLH transcription factor allowed almond domestication.</title>
        <authorList>
            <person name="Sanchez-Perez R."/>
            <person name="Pavan S."/>
            <person name="Mazzeo R."/>
            <person name="Moldovan C."/>
            <person name="Aiese Cigliano R."/>
            <person name="Del Cueto J."/>
            <person name="Ricciardi F."/>
            <person name="Lotti C."/>
            <person name="Ricciardi L."/>
            <person name="Dicenta F."/>
            <person name="Lopez-Marques R.L."/>
            <person name="Lindberg Moller B."/>
        </authorList>
    </citation>
    <scope>NUCLEOTIDE SEQUENCE</scope>
</reference>
<dbReference type="GO" id="GO:0003777">
    <property type="term" value="F:microtubule motor activity"/>
    <property type="evidence" value="ECO:0007669"/>
    <property type="project" value="InterPro"/>
</dbReference>
<evidence type="ECO:0000256" key="6">
    <source>
        <dbReference type="RuleBase" id="RU000394"/>
    </source>
</evidence>
<dbReference type="GO" id="GO:0016887">
    <property type="term" value="F:ATP hydrolysis activity"/>
    <property type="evidence" value="ECO:0007669"/>
    <property type="project" value="TreeGrafter"/>
</dbReference>
<evidence type="ECO:0000256" key="4">
    <source>
        <dbReference type="ARBA" id="ARBA00023175"/>
    </source>
</evidence>
<dbReference type="SMART" id="SM00129">
    <property type="entry name" value="KISc"/>
    <property type="match status" value="1"/>
</dbReference>
<feature type="coiled-coil region" evidence="7">
    <location>
        <begin position="553"/>
        <end position="658"/>
    </location>
</feature>
<dbReference type="GO" id="GO:0008017">
    <property type="term" value="F:microtubule binding"/>
    <property type="evidence" value="ECO:0007669"/>
    <property type="project" value="InterPro"/>
</dbReference>
<feature type="binding site" evidence="5">
    <location>
        <begin position="250"/>
        <end position="257"/>
    </location>
    <ligand>
        <name>ATP</name>
        <dbReference type="ChEBI" id="CHEBI:30616"/>
    </ligand>
</feature>
<dbReference type="GO" id="GO:0007018">
    <property type="term" value="P:microtubule-based movement"/>
    <property type="evidence" value="ECO:0007669"/>
    <property type="project" value="InterPro"/>
</dbReference>
<dbReference type="Pfam" id="PF00225">
    <property type="entry name" value="Kinesin"/>
    <property type="match status" value="1"/>
</dbReference>
<dbReference type="Gene3D" id="3.40.850.10">
    <property type="entry name" value="Kinesin motor domain"/>
    <property type="match status" value="1"/>
</dbReference>
<protein>
    <recommendedName>
        <fullName evidence="6">Kinesin-like protein</fullName>
    </recommendedName>
</protein>
<dbReference type="InterPro" id="IPR036961">
    <property type="entry name" value="Kinesin_motor_dom_sf"/>
</dbReference>
<evidence type="ECO:0000256" key="7">
    <source>
        <dbReference type="SAM" id="Coils"/>
    </source>
</evidence>
<dbReference type="InterPro" id="IPR001752">
    <property type="entry name" value="Kinesin_motor_dom"/>
</dbReference>
<feature type="non-terminal residue" evidence="10">
    <location>
        <position position="668"/>
    </location>
</feature>
<feature type="region of interest" description="Disordered" evidence="8">
    <location>
        <begin position="79"/>
        <end position="139"/>
    </location>
</feature>
<gene>
    <name evidence="10" type="ORF">Prudu_023263</name>
</gene>
<dbReference type="PANTHER" id="PTHR24115">
    <property type="entry name" value="KINESIN-RELATED"/>
    <property type="match status" value="1"/>
</dbReference>
<keyword evidence="4 5" id="KW-0505">Motor protein</keyword>
<dbReference type="SUPFAM" id="SSF52540">
    <property type="entry name" value="P-loop containing nucleoside triphosphate hydrolases"/>
    <property type="match status" value="1"/>
</dbReference>
<dbReference type="AlphaFoldDB" id="A0A4Y1S3B1"/>
<proteinExistence type="inferred from homology"/>
<evidence type="ECO:0000256" key="5">
    <source>
        <dbReference type="PROSITE-ProRule" id="PRU00283"/>
    </source>
</evidence>
<dbReference type="GO" id="GO:0005874">
    <property type="term" value="C:microtubule"/>
    <property type="evidence" value="ECO:0007669"/>
    <property type="project" value="UniProtKB-KW"/>
</dbReference>
<accession>A0A4Y1S3B1</accession>
<keyword evidence="2 5" id="KW-0547">Nucleotide-binding</keyword>
<sequence length="668" mass="75313">MTGAMIPLYLVQLCKAIEAYGIHHRASHSFRAVENFGFDQITGETLPNFRQESKENVNSNYSRKDKMVNCVRQLPDVGHLNDSSVPMPTPRCAGDDGRGVIEEGNGMKERKGAEDKHPRRPKNAIPNGAQMDPATEETPDMAKSENLGLFLRIRPLLQSGVRGDRNPRFRRKSAFEPWFQKMCLRVKTSRSVTLSPPLALERGRTKTEVYDGFSQVFSPDSSQEEVYEKMMSPLVEDFLRGKSGMLAAFGPSGSGKTHTIFGCNRQPGMVPLALQQIFKETSDSTRCEGGKEERVFDLSPNGVDLTMHRSTLKGLHEVVISDWRHGEFVISQALLRRATSPTNANSQSSRSQCVINLRIVDDKSNGEVNDQANDGVLIIVDLAGAEREKRTGNQGVRLLESNFINKTSMSLLEHQKNPMKPLEKHFQDSLLTKYLRDYMEGKKRMALILTVKAGEKIITIRLIMNHQEKAFSKLCFEGLGFLNKPGTGMFAWCNLVNPCSTPWLDVLEVVDEEPSPTKRDGRYVANDRRFVESGASPPMTGTRGCLMPILADDQVAEHEIQHLRESNLELEKELKDLKSLIEVQRLADDQNMKSSTSEKSNLELEKELKDLKSLIEVHRLDDDQFVVSLGSKRVAQEIQRLRESNLELEKELKYLKSLIEVQRLADDQ</sequence>
<keyword evidence="1 6" id="KW-0493">Microtubule</keyword>
<dbReference type="PROSITE" id="PS50067">
    <property type="entry name" value="KINESIN_MOTOR_2"/>
    <property type="match status" value="1"/>
</dbReference>
<feature type="domain" description="Kinesin motor" evidence="9">
    <location>
        <begin position="146"/>
        <end position="411"/>
    </location>
</feature>
<dbReference type="InterPro" id="IPR019821">
    <property type="entry name" value="Kinesin_motor_CS"/>
</dbReference>
<dbReference type="PANTHER" id="PTHR24115:SF1008">
    <property type="entry name" value="KINESIN-LIKE PROTEIN SUBITO"/>
    <property type="match status" value="1"/>
</dbReference>
<keyword evidence="7" id="KW-0175">Coiled coil</keyword>
<keyword evidence="3 5" id="KW-0067">ATP-binding</keyword>
<dbReference type="GO" id="GO:0005871">
    <property type="term" value="C:kinesin complex"/>
    <property type="evidence" value="ECO:0007669"/>
    <property type="project" value="TreeGrafter"/>
</dbReference>
<dbReference type="InterPro" id="IPR027417">
    <property type="entry name" value="P-loop_NTPase"/>
</dbReference>
<organism evidence="10">
    <name type="scientific">Prunus dulcis</name>
    <name type="common">Almond</name>
    <name type="synonym">Amygdalus dulcis</name>
    <dbReference type="NCBI Taxonomy" id="3755"/>
    <lineage>
        <taxon>Eukaryota</taxon>
        <taxon>Viridiplantae</taxon>
        <taxon>Streptophyta</taxon>
        <taxon>Embryophyta</taxon>
        <taxon>Tracheophyta</taxon>
        <taxon>Spermatophyta</taxon>
        <taxon>Magnoliopsida</taxon>
        <taxon>eudicotyledons</taxon>
        <taxon>Gunneridae</taxon>
        <taxon>Pentapetalae</taxon>
        <taxon>rosids</taxon>
        <taxon>fabids</taxon>
        <taxon>Rosales</taxon>
        <taxon>Rosaceae</taxon>
        <taxon>Amygdaloideae</taxon>
        <taxon>Amygdaleae</taxon>
        <taxon>Prunus</taxon>
    </lineage>
</organism>
<dbReference type="PRINTS" id="PR00380">
    <property type="entry name" value="KINESINHEAVY"/>
</dbReference>
<dbReference type="EMBL" id="AP019304">
    <property type="protein sequence ID" value="BBH10467.1"/>
    <property type="molecule type" value="Genomic_DNA"/>
</dbReference>
<dbReference type="PROSITE" id="PS00411">
    <property type="entry name" value="KINESIN_MOTOR_1"/>
    <property type="match status" value="1"/>
</dbReference>
<evidence type="ECO:0000256" key="3">
    <source>
        <dbReference type="ARBA" id="ARBA00022840"/>
    </source>
</evidence>
<feature type="compositionally biased region" description="Basic and acidic residues" evidence="8">
    <location>
        <begin position="93"/>
        <end position="117"/>
    </location>
</feature>
<evidence type="ECO:0000259" key="9">
    <source>
        <dbReference type="PROSITE" id="PS50067"/>
    </source>
</evidence>
<evidence type="ECO:0000256" key="2">
    <source>
        <dbReference type="ARBA" id="ARBA00022741"/>
    </source>
</evidence>
<comment type="similarity">
    <text evidence="5 6">Belongs to the TRAFAC class myosin-kinesin ATPase superfamily. Kinesin family.</text>
</comment>
<dbReference type="GO" id="GO:0005634">
    <property type="term" value="C:nucleus"/>
    <property type="evidence" value="ECO:0007669"/>
    <property type="project" value="TreeGrafter"/>
</dbReference>
<name>A0A4Y1S3B1_PRUDU</name>